<sequence>MGGVDRQAGRFSRWPVSADETRHGYPLGMREVPANHHDIRLFQTSEYICGYWRDRPACDLVIEPGDPRLPDIYAHALELGFRRTGDLIFSPNCHGCRLCVAVRIPVAHFRPNRGQRRNLRRNVDLATRVIPAVRGEEHFALYRRYLQSRHRGGGMENHGPAQFDQFLSGTWSDTRFLEVRRRREHGLGELLAVAVTDRLPQDLSAVYTFYDPAETARGLGTFCVLRQVDWARREGRRHLYLGYWIAGHPKMDYKRRFRPLDGYDGQRWRPLEYTLPEPP</sequence>
<comment type="function">
    <text evidence="4">Functions in the N-end rule pathway of protein degradation where it conjugates Leu from its aminoacyl-tRNA to the N-termini of proteins containing an N-terminal aspartate or glutamate.</text>
</comment>
<dbReference type="PANTHER" id="PTHR21367:SF1">
    <property type="entry name" value="ARGINYL-TRNA--PROTEIN TRANSFERASE 1"/>
    <property type="match status" value="1"/>
</dbReference>
<dbReference type="InterPro" id="IPR030700">
    <property type="entry name" value="N-end_Aminoacyl_Trfase"/>
</dbReference>
<dbReference type="HAMAP" id="MF_00689">
    <property type="entry name" value="Bpt"/>
    <property type="match status" value="1"/>
</dbReference>
<dbReference type="GO" id="GO:0005737">
    <property type="term" value="C:cytoplasm"/>
    <property type="evidence" value="ECO:0007669"/>
    <property type="project" value="UniProtKB-SubCell"/>
</dbReference>
<evidence type="ECO:0000259" key="5">
    <source>
        <dbReference type="Pfam" id="PF04376"/>
    </source>
</evidence>
<dbReference type="InterPro" id="IPR016181">
    <property type="entry name" value="Acyl_CoA_acyltransferase"/>
</dbReference>
<proteinExistence type="inferred from homology"/>
<comment type="similarity">
    <text evidence="4">Belongs to the R-transferase family. Bpt subfamily.</text>
</comment>
<protein>
    <recommendedName>
        <fullName evidence="4">Aspartate/glutamate leucyltransferase</fullName>
        <ecNumber evidence="4">2.3.2.29</ecNumber>
    </recommendedName>
</protein>
<gene>
    <name evidence="4" type="primary">bpt</name>
    <name evidence="7" type="ORF">EBB59_02415</name>
</gene>
<evidence type="ECO:0000256" key="1">
    <source>
        <dbReference type="ARBA" id="ARBA00022490"/>
    </source>
</evidence>
<dbReference type="InterPro" id="IPR007472">
    <property type="entry name" value="N-end_Aminoacyl_Trfase_C"/>
</dbReference>
<dbReference type="NCBIfam" id="NF002341">
    <property type="entry name" value="PRK01305.1-1"/>
    <property type="match status" value="1"/>
</dbReference>
<comment type="catalytic activity">
    <reaction evidence="4">
        <text>N-terminal L-aspartyl-[protein] + L-leucyl-tRNA(Leu) = N-terminal L-leucyl-L-aspartyl-[protein] + tRNA(Leu) + H(+)</text>
        <dbReference type="Rhea" id="RHEA:50420"/>
        <dbReference type="Rhea" id="RHEA-COMP:9613"/>
        <dbReference type="Rhea" id="RHEA-COMP:9622"/>
        <dbReference type="Rhea" id="RHEA-COMP:12669"/>
        <dbReference type="Rhea" id="RHEA-COMP:12674"/>
        <dbReference type="ChEBI" id="CHEBI:15378"/>
        <dbReference type="ChEBI" id="CHEBI:64720"/>
        <dbReference type="ChEBI" id="CHEBI:78442"/>
        <dbReference type="ChEBI" id="CHEBI:78494"/>
        <dbReference type="ChEBI" id="CHEBI:133042"/>
        <dbReference type="EC" id="2.3.2.29"/>
    </reaction>
</comment>
<keyword evidence="8" id="KW-1185">Reference proteome</keyword>
<evidence type="ECO:0000313" key="7">
    <source>
        <dbReference type="EMBL" id="RMH94544.1"/>
    </source>
</evidence>
<accession>A0A3M2I8C3</accession>
<dbReference type="Pfam" id="PF04376">
    <property type="entry name" value="ATE_N"/>
    <property type="match status" value="1"/>
</dbReference>
<feature type="domain" description="N-end rule aminoacyl transferase C-terminal" evidence="6">
    <location>
        <begin position="137"/>
        <end position="261"/>
    </location>
</feature>
<dbReference type="Proteomes" id="UP000275012">
    <property type="component" value="Unassembled WGS sequence"/>
</dbReference>
<keyword evidence="1 4" id="KW-0963">Cytoplasm</keyword>
<dbReference type="Pfam" id="PF04377">
    <property type="entry name" value="ATE_C"/>
    <property type="match status" value="1"/>
</dbReference>
<name>A0A3M2I8C3_9GAMM</name>
<dbReference type="PIRSF" id="PIRSF037208">
    <property type="entry name" value="ATE_pro_prd"/>
    <property type="match status" value="1"/>
</dbReference>
<dbReference type="AlphaFoldDB" id="A0A3M2I8C3"/>
<keyword evidence="2 4" id="KW-0808">Transferase</keyword>
<feature type="domain" description="N-end aminoacyl transferase N-terminal" evidence="5">
    <location>
        <begin position="49"/>
        <end position="117"/>
    </location>
</feature>
<evidence type="ECO:0000256" key="2">
    <source>
        <dbReference type="ARBA" id="ARBA00022679"/>
    </source>
</evidence>
<dbReference type="GO" id="GO:0071596">
    <property type="term" value="P:ubiquitin-dependent protein catabolic process via the N-end rule pathway"/>
    <property type="evidence" value="ECO:0007669"/>
    <property type="project" value="InterPro"/>
</dbReference>
<reference evidence="7 8" key="1">
    <citation type="submission" date="2018-10" db="EMBL/GenBank/DDBJ databases">
        <title>Proposal of Lysobacter pythonis sp. nov. isolated from royal pythons (Python regius).</title>
        <authorList>
            <person name="Hans-Juergen B."/>
            <person name="Huptas C."/>
            <person name="Sandra B."/>
            <person name="Igor L."/>
            <person name="Joachim S."/>
            <person name="Siegfried S."/>
            <person name="Mareike W."/>
            <person name="Peter K."/>
        </authorList>
    </citation>
    <scope>NUCLEOTIDE SEQUENCE [LARGE SCALE GENOMIC DNA]</scope>
    <source>
        <strain evidence="7 8">4284/11</strain>
    </source>
</reference>
<dbReference type="NCBIfam" id="NF002342">
    <property type="entry name" value="PRK01305.1-3"/>
    <property type="match status" value="1"/>
</dbReference>
<dbReference type="SUPFAM" id="SSF55729">
    <property type="entry name" value="Acyl-CoA N-acyltransferases (Nat)"/>
    <property type="match status" value="1"/>
</dbReference>
<dbReference type="EC" id="2.3.2.29" evidence="4"/>
<organism evidence="7 8">
    <name type="scientific">Solilutibacter pythonis</name>
    <dbReference type="NCBI Taxonomy" id="2483112"/>
    <lineage>
        <taxon>Bacteria</taxon>
        <taxon>Pseudomonadati</taxon>
        <taxon>Pseudomonadota</taxon>
        <taxon>Gammaproteobacteria</taxon>
        <taxon>Lysobacterales</taxon>
        <taxon>Lysobacteraceae</taxon>
        <taxon>Solilutibacter</taxon>
    </lineage>
</organism>
<comment type="catalytic activity">
    <reaction evidence="4">
        <text>N-terminal L-glutamyl-[protein] + L-leucyl-tRNA(Leu) = N-terminal L-leucyl-L-glutamyl-[protein] + tRNA(Leu) + H(+)</text>
        <dbReference type="Rhea" id="RHEA:50412"/>
        <dbReference type="Rhea" id="RHEA-COMP:9613"/>
        <dbReference type="Rhea" id="RHEA-COMP:9622"/>
        <dbReference type="Rhea" id="RHEA-COMP:12664"/>
        <dbReference type="Rhea" id="RHEA-COMP:12668"/>
        <dbReference type="ChEBI" id="CHEBI:15378"/>
        <dbReference type="ChEBI" id="CHEBI:64721"/>
        <dbReference type="ChEBI" id="CHEBI:78442"/>
        <dbReference type="ChEBI" id="CHEBI:78494"/>
        <dbReference type="ChEBI" id="CHEBI:133041"/>
        <dbReference type="EC" id="2.3.2.29"/>
    </reaction>
</comment>
<evidence type="ECO:0000313" key="8">
    <source>
        <dbReference type="Proteomes" id="UP000275012"/>
    </source>
</evidence>
<dbReference type="InterPro" id="IPR017138">
    <property type="entry name" value="Asp_Glu_LeuTrfase"/>
</dbReference>
<evidence type="ECO:0000259" key="6">
    <source>
        <dbReference type="Pfam" id="PF04377"/>
    </source>
</evidence>
<comment type="caution">
    <text evidence="7">The sequence shown here is derived from an EMBL/GenBank/DDBJ whole genome shotgun (WGS) entry which is preliminary data.</text>
</comment>
<dbReference type="EMBL" id="RFLY01000002">
    <property type="protein sequence ID" value="RMH94544.1"/>
    <property type="molecule type" value="Genomic_DNA"/>
</dbReference>
<dbReference type="InterPro" id="IPR007471">
    <property type="entry name" value="N-end_Aminoacyl_Trfase_N"/>
</dbReference>
<dbReference type="PANTHER" id="PTHR21367">
    <property type="entry name" value="ARGININE-TRNA-PROTEIN TRANSFERASE 1"/>
    <property type="match status" value="1"/>
</dbReference>
<evidence type="ECO:0000256" key="3">
    <source>
        <dbReference type="ARBA" id="ARBA00023315"/>
    </source>
</evidence>
<evidence type="ECO:0000256" key="4">
    <source>
        <dbReference type="HAMAP-Rule" id="MF_00689"/>
    </source>
</evidence>
<dbReference type="OrthoDB" id="9782022at2"/>
<dbReference type="GO" id="GO:0008914">
    <property type="term" value="F:leucyl-tRNA--protein transferase activity"/>
    <property type="evidence" value="ECO:0007669"/>
    <property type="project" value="UniProtKB-UniRule"/>
</dbReference>
<comment type="subcellular location">
    <subcellularLocation>
        <location evidence="4">Cytoplasm</location>
    </subcellularLocation>
</comment>
<dbReference type="GO" id="GO:0004057">
    <property type="term" value="F:arginyl-tRNA--protein transferase activity"/>
    <property type="evidence" value="ECO:0007669"/>
    <property type="project" value="InterPro"/>
</dbReference>
<keyword evidence="3 4" id="KW-0012">Acyltransferase</keyword>
<dbReference type="NCBIfam" id="NF002346">
    <property type="entry name" value="PRK01305.2-3"/>
    <property type="match status" value="1"/>
</dbReference>